<dbReference type="GO" id="GO:0004497">
    <property type="term" value="F:monooxygenase activity"/>
    <property type="evidence" value="ECO:0007669"/>
    <property type="project" value="UniProtKB-KW"/>
</dbReference>
<keyword evidence="1" id="KW-0503">Monooxygenase</keyword>
<dbReference type="Proteomes" id="UP000606172">
    <property type="component" value="Unassembled WGS sequence"/>
</dbReference>
<protein>
    <submittedName>
        <fullName evidence="1">Monooxygenase</fullName>
    </submittedName>
</protein>
<evidence type="ECO:0000313" key="1">
    <source>
        <dbReference type="EMBL" id="GII91637.1"/>
    </source>
</evidence>
<organism evidence="1 2">
    <name type="scientific">Sinosporangium siamense</name>
    <dbReference type="NCBI Taxonomy" id="1367973"/>
    <lineage>
        <taxon>Bacteria</taxon>
        <taxon>Bacillati</taxon>
        <taxon>Actinomycetota</taxon>
        <taxon>Actinomycetes</taxon>
        <taxon>Streptosporangiales</taxon>
        <taxon>Streptosporangiaceae</taxon>
        <taxon>Sinosporangium</taxon>
    </lineage>
</organism>
<sequence length="330" mass="36062">MQELWFTRCPVPTATGVAADLGWLDDEFGPDGIAVRSLQGGPDPWGRHVSRRRFTHQHFTHELSALIREGGNVPALWAKARGRDTRLIGLTWIEERQVVLTTPGSSIRDAADLRGRRLALPVRTDAPVDFWRAMALRGFHGALSIAGLTLGDARLTDVYVKDDPGHWAPELDALAAGDVDAVYVKGARAVEDAERRGLRVAVDLDAHPDPAVRVNNGTPRPITVDQSFLDTRPDLVIRFLRVLLDAVRWTAAYPGEAALVLGRETGAGAAGVAGAYGTPDLSIDLSEERLALLADQERFLWEHGFLAEAVDVEAWADHTPLYGARLRRTA</sequence>
<gene>
    <name evidence="1" type="ORF">Ssi02_18680</name>
</gene>
<dbReference type="AlphaFoldDB" id="A0A919V725"/>
<accession>A0A919V725</accession>
<keyword evidence="1" id="KW-0560">Oxidoreductase</keyword>
<dbReference type="Gene3D" id="3.40.190.270">
    <property type="match status" value="1"/>
</dbReference>
<dbReference type="PANTHER" id="PTHR30024:SF42">
    <property type="entry name" value="ALIPHATIC SULFONATES-BINDING PROTEIN-RELATED"/>
    <property type="match status" value="1"/>
</dbReference>
<keyword evidence="2" id="KW-1185">Reference proteome</keyword>
<proteinExistence type="predicted"/>
<reference evidence="1" key="1">
    <citation type="submission" date="2021-01" db="EMBL/GenBank/DDBJ databases">
        <title>Whole genome shotgun sequence of Sinosporangium siamense NBRC 109515.</title>
        <authorList>
            <person name="Komaki H."/>
            <person name="Tamura T."/>
        </authorList>
    </citation>
    <scope>NUCLEOTIDE SEQUENCE</scope>
    <source>
        <strain evidence="1">NBRC 109515</strain>
    </source>
</reference>
<dbReference type="RefSeq" id="WP_204023441.1">
    <property type="nucleotide sequence ID" value="NZ_BOOW01000010.1"/>
</dbReference>
<comment type="caution">
    <text evidence="1">The sequence shown here is derived from an EMBL/GenBank/DDBJ whole genome shotgun (WGS) entry which is preliminary data.</text>
</comment>
<dbReference type="PANTHER" id="PTHR30024">
    <property type="entry name" value="ALIPHATIC SULFONATES-BINDING PROTEIN-RELATED"/>
    <property type="match status" value="1"/>
</dbReference>
<dbReference type="EMBL" id="BOOW01000010">
    <property type="protein sequence ID" value="GII91637.1"/>
    <property type="molecule type" value="Genomic_DNA"/>
</dbReference>
<dbReference type="SUPFAM" id="SSF53850">
    <property type="entry name" value="Periplasmic binding protein-like II"/>
    <property type="match status" value="1"/>
</dbReference>
<name>A0A919V725_9ACTN</name>
<evidence type="ECO:0000313" key="2">
    <source>
        <dbReference type="Proteomes" id="UP000606172"/>
    </source>
</evidence>
<dbReference type="Gene3D" id="3.40.190.10">
    <property type="entry name" value="Periplasmic binding protein-like II"/>
    <property type="match status" value="1"/>
</dbReference>